<evidence type="ECO:0000313" key="3">
    <source>
        <dbReference type="Proteomes" id="UP001215598"/>
    </source>
</evidence>
<protein>
    <submittedName>
        <fullName evidence="2">Uncharacterized protein</fullName>
    </submittedName>
</protein>
<proteinExistence type="predicted"/>
<feature type="region of interest" description="Disordered" evidence="1">
    <location>
        <begin position="99"/>
        <end position="118"/>
    </location>
</feature>
<feature type="compositionally biased region" description="Basic and acidic residues" evidence="1">
    <location>
        <begin position="102"/>
        <end position="112"/>
    </location>
</feature>
<dbReference type="AlphaFoldDB" id="A0AAD7HJR4"/>
<organism evidence="2 3">
    <name type="scientific">Mycena metata</name>
    <dbReference type="NCBI Taxonomy" id="1033252"/>
    <lineage>
        <taxon>Eukaryota</taxon>
        <taxon>Fungi</taxon>
        <taxon>Dikarya</taxon>
        <taxon>Basidiomycota</taxon>
        <taxon>Agaricomycotina</taxon>
        <taxon>Agaricomycetes</taxon>
        <taxon>Agaricomycetidae</taxon>
        <taxon>Agaricales</taxon>
        <taxon>Marasmiineae</taxon>
        <taxon>Mycenaceae</taxon>
        <taxon>Mycena</taxon>
    </lineage>
</organism>
<comment type="caution">
    <text evidence="2">The sequence shown here is derived from an EMBL/GenBank/DDBJ whole genome shotgun (WGS) entry which is preliminary data.</text>
</comment>
<keyword evidence="3" id="KW-1185">Reference proteome</keyword>
<dbReference type="Proteomes" id="UP001215598">
    <property type="component" value="Unassembled WGS sequence"/>
</dbReference>
<dbReference type="EMBL" id="JARKIB010000221">
    <property type="protein sequence ID" value="KAJ7722314.1"/>
    <property type="molecule type" value="Genomic_DNA"/>
</dbReference>
<gene>
    <name evidence="2" type="ORF">B0H16DRAFT_1699328</name>
</gene>
<accession>A0AAD7HJR4</accession>
<evidence type="ECO:0000256" key="1">
    <source>
        <dbReference type="SAM" id="MobiDB-lite"/>
    </source>
</evidence>
<name>A0AAD7HJR4_9AGAR</name>
<reference evidence="2" key="1">
    <citation type="submission" date="2023-03" db="EMBL/GenBank/DDBJ databases">
        <title>Massive genome expansion in bonnet fungi (Mycena s.s.) driven by repeated elements and novel gene families across ecological guilds.</title>
        <authorList>
            <consortium name="Lawrence Berkeley National Laboratory"/>
            <person name="Harder C.B."/>
            <person name="Miyauchi S."/>
            <person name="Viragh M."/>
            <person name="Kuo A."/>
            <person name="Thoen E."/>
            <person name="Andreopoulos B."/>
            <person name="Lu D."/>
            <person name="Skrede I."/>
            <person name="Drula E."/>
            <person name="Henrissat B."/>
            <person name="Morin E."/>
            <person name="Kohler A."/>
            <person name="Barry K."/>
            <person name="LaButti K."/>
            <person name="Morin E."/>
            <person name="Salamov A."/>
            <person name="Lipzen A."/>
            <person name="Mereny Z."/>
            <person name="Hegedus B."/>
            <person name="Baldrian P."/>
            <person name="Stursova M."/>
            <person name="Weitz H."/>
            <person name="Taylor A."/>
            <person name="Grigoriev I.V."/>
            <person name="Nagy L.G."/>
            <person name="Martin F."/>
            <person name="Kauserud H."/>
        </authorList>
    </citation>
    <scope>NUCLEOTIDE SEQUENCE</scope>
    <source>
        <strain evidence="2">CBHHK182m</strain>
    </source>
</reference>
<evidence type="ECO:0000313" key="2">
    <source>
        <dbReference type="EMBL" id="KAJ7722314.1"/>
    </source>
</evidence>
<sequence>MQFGLDSEVVPHAMYAIVRRKMKMVDSRMSAEKRRLAFSNEEVIPIWHTGDCFVPAIEGFSRQEFEAAAAREQLYLAAMMICFVDCVASSHLKLSSTSSLRQSDRPKITKREEEEEEEEECITTLAPIRSKQMWPFSESPALFRLTTPSESPHTKRWDVTRVFFLQDRSAVSSRLVSPKLGCDARSQRGPSSTCKLGIPWQCAQPPPGLRSTPSPVLASFRCLSQLARESLLHLSKSVICLGKTDIERPAISSLAMLGQSKEYYRPSPIICFPKRRLYKFRKTYLLKTFDADISAEQVETLHCCIHTRLGVREAKIEYPCKFPRALQGGYCALRSSRNA</sequence>